<evidence type="ECO:0000256" key="5">
    <source>
        <dbReference type="ARBA" id="ARBA00022679"/>
    </source>
</evidence>
<dbReference type="InterPro" id="IPR003660">
    <property type="entry name" value="HAMP_dom"/>
</dbReference>
<dbReference type="SMART" id="SM00387">
    <property type="entry name" value="HATPase_c"/>
    <property type="match status" value="1"/>
</dbReference>
<evidence type="ECO:0000259" key="13">
    <source>
        <dbReference type="PROSITE" id="PS50885"/>
    </source>
</evidence>
<dbReference type="CDD" id="cd06225">
    <property type="entry name" value="HAMP"/>
    <property type="match status" value="1"/>
</dbReference>
<evidence type="ECO:0000256" key="6">
    <source>
        <dbReference type="ARBA" id="ARBA00022692"/>
    </source>
</evidence>
<dbReference type="InterPro" id="IPR011712">
    <property type="entry name" value="Sig_transdc_His_kin_sub3_dim/P"/>
</dbReference>
<keyword evidence="7" id="KW-0547">Nucleotide-binding</keyword>
<dbReference type="EC" id="2.7.13.3" evidence="3"/>
<protein>
    <recommendedName>
        <fullName evidence="3">histidine kinase</fullName>
        <ecNumber evidence="3">2.7.13.3</ecNumber>
    </recommendedName>
</protein>
<dbReference type="InterPro" id="IPR050482">
    <property type="entry name" value="Sensor_HK_TwoCompSys"/>
</dbReference>
<keyword evidence="5" id="KW-0808">Transferase</keyword>
<keyword evidence="4" id="KW-0597">Phosphoprotein</keyword>
<comment type="catalytic activity">
    <reaction evidence="1">
        <text>ATP + protein L-histidine = ADP + protein N-phospho-L-histidine.</text>
        <dbReference type="EC" id="2.7.13.3"/>
    </reaction>
</comment>
<name>A0AAU7AQY7_9ACTN</name>
<organism evidence="14">
    <name type="scientific">Paraconexibacter sp. AEG42_29</name>
    <dbReference type="NCBI Taxonomy" id="2997339"/>
    <lineage>
        <taxon>Bacteria</taxon>
        <taxon>Bacillati</taxon>
        <taxon>Actinomycetota</taxon>
        <taxon>Thermoleophilia</taxon>
        <taxon>Solirubrobacterales</taxon>
        <taxon>Paraconexibacteraceae</taxon>
        <taxon>Paraconexibacter</taxon>
    </lineage>
</organism>
<evidence type="ECO:0000256" key="7">
    <source>
        <dbReference type="ARBA" id="ARBA00022741"/>
    </source>
</evidence>
<evidence type="ECO:0000256" key="12">
    <source>
        <dbReference type="SAM" id="Phobius"/>
    </source>
</evidence>
<evidence type="ECO:0000256" key="1">
    <source>
        <dbReference type="ARBA" id="ARBA00000085"/>
    </source>
</evidence>
<dbReference type="Gene3D" id="1.20.5.1930">
    <property type="match status" value="1"/>
</dbReference>
<dbReference type="PANTHER" id="PTHR24421:SF10">
    <property type="entry name" value="NITRATE_NITRITE SENSOR PROTEIN NARQ"/>
    <property type="match status" value="1"/>
</dbReference>
<dbReference type="Gene3D" id="3.30.565.10">
    <property type="entry name" value="Histidine kinase-like ATPase, C-terminal domain"/>
    <property type="match status" value="1"/>
</dbReference>
<evidence type="ECO:0000256" key="9">
    <source>
        <dbReference type="ARBA" id="ARBA00022840"/>
    </source>
</evidence>
<gene>
    <name evidence="14" type="ORF">DSM112329_00913</name>
</gene>
<keyword evidence="10 12" id="KW-1133">Transmembrane helix</keyword>
<dbReference type="InterPro" id="IPR036890">
    <property type="entry name" value="HATPase_C_sf"/>
</dbReference>
<dbReference type="InterPro" id="IPR003594">
    <property type="entry name" value="HATPase_dom"/>
</dbReference>
<dbReference type="EMBL" id="CP114014">
    <property type="protein sequence ID" value="XAY04084.1"/>
    <property type="molecule type" value="Genomic_DNA"/>
</dbReference>
<evidence type="ECO:0000256" key="11">
    <source>
        <dbReference type="ARBA" id="ARBA00023012"/>
    </source>
</evidence>
<keyword evidence="12" id="KW-0472">Membrane</keyword>
<dbReference type="GO" id="GO:0016020">
    <property type="term" value="C:membrane"/>
    <property type="evidence" value="ECO:0007669"/>
    <property type="project" value="UniProtKB-SubCell"/>
</dbReference>
<proteinExistence type="predicted"/>
<feature type="transmembrane region" description="Helical" evidence="12">
    <location>
        <begin position="12"/>
        <end position="39"/>
    </location>
</feature>
<dbReference type="Pfam" id="PF07730">
    <property type="entry name" value="HisKA_3"/>
    <property type="match status" value="1"/>
</dbReference>
<evidence type="ECO:0000256" key="4">
    <source>
        <dbReference type="ARBA" id="ARBA00022553"/>
    </source>
</evidence>
<comment type="subcellular location">
    <subcellularLocation>
        <location evidence="2">Membrane</location>
    </subcellularLocation>
</comment>
<evidence type="ECO:0000313" key="14">
    <source>
        <dbReference type="EMBL" id="XAY04084.1"/>
    </source>
</evidence>
<feature type="domain" description="HAMP" evidence="13">
    <location>
        <begin position="67"/>
        <end position="120"/>
    </location>
</feature>
<dbReference type="CDD" id="cd16917">
    <property type="entry name" value="HATPase_UhpB-NarQ-NarX-like"/>
    <property type="match status" value="1"/>
</dbReference>
<dbReference type="GO" id="GO:0046983">
    <property type="term" value="F:protein dimerization activity"/>
    <property type="evidence" value="ECO:0007669"/>
    <property type="project" value="InterPro"/>
</dbReference>
<evidence type="ECO:0000256" key="2">
    <source>
        <dbReference type="ARBA" id="ARBA00004370"/>
    </source>
</evidence>
<evidence type="ECO:0000256" key="8">
    <source>
        <dbReference type="ARBA" id="ARBA00022777"/>
    </source>
</evidence>
<keyword evidence="8" id="KW-0418">Kinase</keyword>
<dbReference type="SUPFAM" id="SSF55874">
    <property type="entry name" value="ATPase domain of HSP90 chaperone/DNA topoisomerase II/histidine kinase"/>
    <property type="match status" value="1"/>
</dbReference>
<keyword evidence="11" id="KW-0902">Two-component regulatory system</keyword>
<dbReference type="GO" id="GO:0005524">
    <property type="term" value="F:ATP binding"/>
    <property type="evidence" value="ECO:0007669"/>
    <property type="project" value="UniProtKB-KW"/>
</dbReference>
<sequence length="330" mass="35174">MRVVRSWWSSRTLFWRVLLLNALILIGAGTALVVTPATVSSPAEPAQVAELFTGVVVLLAVDVALLRGWLRPLSRLVADMRAVDLLEPGRRVPQDGPGLELIELASAFNEMLDRLERERLRSATASFEASEGERLRIARELHDQVSQDLTALLMMLDRAHRAAGPEAQDELTGARELTREILGGVRTIIFELRPDPLDELGLAGALESLCDRAGRSSGVAVRTALAPPLPAFSPAAEVAIYRITQEALANAARHADASVISVMLRSAPDARTCLLSVRDDGNGRGPTGGDGVGLQGMRERALTIGAHLDVVATAGAGTDVRLTIPVGTDA</sequence>
<keyword evidence="6 12" id="KW-0812">Transmembrane</keyword>
<dbReference type="AlphaFoldDB" id="A0AAU7AQY7"/>
<evidence type="ECO:0000256" key="10">
    <source>
        <dbReference type="ARBA" id="ARBA00022989"/>
    </source>
</evidence>
<accession>A0AAU7AQY7</accession>
<dbReference type="GO" id="GO:0000155">
    <property type="term" value="F:phosphorelay sensor kinase activity"/>
    <property type="evidence" value="ECO:0007669"/>
    <property type="project" value="InterPro"/>
</dbReference>
<dbReference type="PANTHER" id="PTHR24421">
    <property type="entry name" value="NITRATE/NITRITE SENSOR PROTEIN NARX-RELATED"/>
    <property type="match status" value="1"/>
</dbReference>
<dbReference type="Pfam" id="PF02518">
    <property type="entry name" value="HATPase_c"/>
    <property type="match status" value="1"/>
</dbReference>
<evidence type="ECO:0000256" key="3">
    <source>
        <dbReference type="ARBA" id="ARBA00012438"/>
    </source>
</evidence>
<dbReference type="Gene3D" id="6.10.340.10">
    <property type="match status" value="1"/>
</dbReference>
<dbReference type="KEGG" id="parq:DSM112329_00913"/>
<dbReference type="SMART" id="SM00304">
    <property type="entry name" value="HAMP"/>
    <property type="match status" value="1"/>
</dbReference>
<keyword evidence="9" id="KW-0067">ATP-binding</keyword>
<reference evidence="14" key="1">
    <citation type="submission" date="2022-12" db="EMBL/GenBank/DDBJ databases">
        <title>Paraconexibacter alkalitolerans sp. nov. and Baekduia alba sp. nov., isolated from soil and emended description of the genera Paraconexibacter (Chun et al., 2020) and Baekduia (An et al., 2020).</title>
        <authorList>
            <person name="Vieira S."/>
            <person name="Huber K.J."/>
            <person name="Geppert A."/>
            <person name="Wolf J."/>
            <person name="Neumann-Schaal M."/>
            <person name="Muesken M."/>
            <person name="Overmann J."/>
        </authorList>
    </citation>
    <scope>NUCLEOTIDE SEQUENCE</scope>
    <source>
        <strain evidence="14">AEG42_29</strain>
    </source>
</reference>
<dbReference type="PROSITE" id="PS50885">
    <property type="entry name" value="HAMP"/>
    <property type="match status" value="1"/>
</dbReference>
<feature type="transmembrane region" description="Helical" evidence="12">
    <location>
        <begin position="51"/>
        <end position="70"/>
    </location>
</feature>